<dbReference type="RefSeq" id="WP_186971155.1">
    <property type="nucleotide sequence ID" value="NZ_JACOOU010000018.1"/>
</dbReference>
<proteinExistence type="predicted"/>
<protein>
    <submittedName>
        <fullName evidence="1">Uncharacterized protein</fullName>
    </submittedName>
</protein>
<comment type="caution">
    <text evidence="1">The sequence shown here is derived from an EMBL/GenBank/DDBJ whole genome shotgun (WGS) entry which is preliminary data.</text>
</comment>
<dbReference type="Proteomes" id="UP000654573">
    <property type="component" value="Unassembled WGS sequence"/>
</dbReference>
<gene>
    <name evidence="1" type="ORF">H8S76_25460</name>
</gene>
<dbReference type="EMBL" id="JACOOU010000018">
    <property type="protein sequence ID" value="MBC5675584.1"/>
    <property type="molecule type" value="Genomic_DNA"/>
</dbReference>
<reference evidence="1 2" key="1">
    <citation type="submission" date="2020-08" db="EMBL/GenBank/DDBJ databases">
        <title>Genome public.</title>
        <authorList>
            <person name="Liu C."/>
            <person name="Sun Q."/>
        </authorList>
    </citation>
    <scope>NUCLEOTIDE SEQUENCE [LARGE SCALE GENOMIC DNA]</scope>
    <source>
        <strain evidence="1 2">NSJ-34</strain>
    </source>
</reference>
<keyword evidence="2" id="KW-1185">Reference proteome</keyword>
<evidence type="ECO:0000313" key="2">
    <source>
        <dbReference type="Proteomes" id="UP000654573"/>
    </source>
</evidence>
<accession>A0ABR7FK54</accession>
<sequence length="124" mass="14783">MIGAGKTLYCEGKTGVVSDCDKLGNKEKQLDFTLENELKSKKIYHITCYPTRKEREIFENMDVKYIWINTTYAQCRTNILQRGRERDLKNLDAVLRKNEEILNLYLHSDIRFEVIDIFQTNERW</sequence>
<organism evidence="1 2">
    <name type="scientific">Blautia celeris</name>
    <dbReference type="NCBI Taxonomy" id="2763026"/>
    <lineage>
        <taxon>Bacteria</taxon>
        <taxon>Bacillati</taxon>
        <taxon>Bacillota</taxon>
        <taxon>Clostridia</taxon>
        <taxon>Lachnospirales</taxon>
        <taxon>Lachnospiraceae</taxon>
        <taxon>Blautia</taxon>
    </lineage>
</organism>
<name>A0ABR7FK54_9FIRM</name>
<evidence type="ECO:0000313" key="1">
    <source>
        <dbReference type="EMBL" id="MBC5675584.1"/>
    </source>
</evidence>